<sequence>MTVYHINKGIGPSSSGIEYAQKYRFDLVKQFPEKQLFIYCDYSYNNYSRFTEKIGIDIDVTLNAYKFMAGQKNHASTFMVDDFQLTLPSYFLRKDDGEKAVNFSYGESLYKVWLIPGTFRIDRVDTIVSQHLQEVAHYSDRLTNIDYYNGKEIFCRYFFNEDGEQSMKQFLHEGKILVTFLGDSVLYGKGEFYNEFFHRLNFGKGDLVIIDRNAGIAAELLQNKNDAKYAVVIHAEHFSERMIDDNWVLWNNHYEFVFSNRKYIDYFIVSTDKQKKKLKDQFNKMGSVDTKIITIPVGFINELNDGQAVEENKYKFMTASRLAAEKHIDVLVRAVVALKEELPEIEFHIYGAGKLVKELRDLIAKLNAKDFVKLHGHLDLDNSIYGSYGGYLTASSSEGFGLTLLEAVSACLPIIGLDVDYGNSEFIKNGINGFCISPKSFKNEEEQVEIFSNMIRKMVQEMDYKCAIEFSKTKAESYLAENVKSLWRDFYDISLGKKPVNSFEIGGTL</sequence>
<name>A0A841C0I0_9LACT</name>
<dbReference type="InterPro" id="IPR001296">
    <property type="entry name" value="Glyco_trans_1"/>
</dbReference>
<dbReference type="EMBL" id="JACHHV010000003">
    <property type="protein sequence ID" value="MBB5887406.1"/>
    <property type="molecule type" value="Genomic_DNA"/>
</dbReference>
<dbReference type="Pfam" id="PF00534">
    <property type="entry name" value="Glycos_transf_1"/>
    <property type="match status" value="1"/>
</dbReference>
<evidence type="ECO:0000256" key="2">
    <source>
        <dbReference type="ARBA" id="ARBA00022679"/>
    </source>
</evidence>
<keyword evidence="5" id="KW-1185">Reference proteome</keyword>
<dbReference type="GO" id="GO:0016757">
    <property type="term" value="F:glycosyltransferase activity"/>
    <property type="evidence" value="ECO:0007669"/>
    <property type="project" value="UniProtKB-KW"/>
</dbReference>
<organism evidence="4 5">
    <name type="scientific">Lactovum miscens</name>
    <dbReference type="NCBI Taxonomy" id="190387"/>
    <lineage>
        <taxon>Bacteria</taxon>
        <taxon>Bacillati</taxon>
        <taxon>Bacillota</taxon>
        <taxon>Bacilli</taxon>
        <taxon>Lactobacillales</taxon>
        <taxon>Streptococcaceae</taxon>
        <taxon>Lactovum</taxon>
    </lineage>
</organism>
<evidence type="ECO:0000259" key="3">
    <source>
        <dbReference type="Pfam" id="PF00534"/>
    </source>
</evidence>
<protein>
    <submittedName>
        <fullName evidence="4">Accessory Sec system glycosylation protein GtfA</fullName>
    </submittedName>
</protein>
<comment type="caution">
    <text evidence="4">The sequence shown here is derived from an EMBL/GenBank/DDBJ whole genome shotgun (WGS) entry which is preliminary data.</text>
</comment>
<keyword evidence="1" id="KW-0328">Glycosyltransferase</keyword>
<dbReference type="AlphaFoldDB" id="A0A841C0I0"/>
<accession>A0A841C0I0</accession>
<evidence type="ECO:0000313" key="4">
    <source>
        <dbReference type="EMBL" id="MBB5887406.1"/>
    </source>
</evidence>
<dbReference type="Proteomes" id="UP000562464">
    <property type="component" value="Unassembled WGS sequence"/>
</dbReference>
<dbReference type="PANTHER" id="PTHR12526">
    <property type="entry name" value="GLYCOSYLTRANSFERASE"/>
    <property type="match status" value="1"/>
</dbReference>
<keyword evidence="2" id="KW-0808">Transferase</keyword>
<gene>
    <name evidence="4" type="ORF">HNQ37_000276</name>
</gene>
<dbReference type="Gene3D" id="3.40.50.2000">
    <property type="entry name" value="Glycogen Phosphorylase B"/>
    <property type="match status" value="2"/>
</dbReference>
<dbReference type="SUPFAM" id="SSF53756">
    <property type="entry name" value="UDP-Glycosyltransferase/glycogen phosphorylase"/>
    <property type="match status" value="1"/>
</dbReference>
<feature type="domain" description="Glycosyl transferase family 1" evidence="3">
    <location>
        <begin position="307"/>
        <end position="448"/>
    </location>
</feature>
<proteinExistence type="predicted"/>
<evidence type="ECO:0000256" key="1">
    <source>
        <dbReference type="ARBA" id="ARBA00022676"/>
    </source>
</evidence>
<reference evidence="4 5" key="1">
    <citation type="submission" date="2020-08" db="EMBL/GenBank/DDBJ databases">
        <title>Genomic Encyclopedia of Type Strains, Phase IV (KMG-IV): sequencing the most valuable type-strain genomes for metagenomic binning, comparative biology and taxonomic classification.</title>
        <authorList>
            <person name="Goeker M."/>
        </authorList>
    </citation>
    <scope>NUCLEOTIDE SEQUENCE [LARGE SCALE GENOMIC DNA]</scope>
    <source>
        <strain evidence="4 5">DSM 14925</strain>
    </source>
</reference>
<dbReference type="PANTHER" id="PTHR12526:SF629">
    <property type="entry name" value="TEICHURONIC ACID BIOSYNTHESIS GLYCOSYLTRANSFERASE TUAH-RELATED"/>
    <property type="match status" value="1"/>
</dbReference>
<evidence type="ECO:0000313" key="5">
    <source>
        <dbReference type="Proteomes" id="UP000562464"/>
    </source>
</evidence>
<dbReference type="RefSeq" id="WP_183538565.1">
    <property type="nucleotide sequence ID" value="NZ_JACHHV010000003.1"/>
</dbReference>